<sequence length="273" mass="29713">MSLSSLSLTDTFSEPSNGSFSVPTAGTPSALAKSFLVTISSINVLPHPPFLLRDDGSSTNPGAGKILLQIDVWKPPDGGNKGSTSLNRGRRRKWKIAQAKGNGNYYSARYNGYYRSDDKIESGKGSQPPSDAAPKGMGQYRGSSVQFFGEGTYGSHRICGRLSFNGRIRREVEGNEGIESLGRALLQPMTRIGGRKRGALSQEPLQQRGRNRGRERSVKRSIMNALTGEVNTTNKRGLKTTNRGVAIKRAEKLTYEGEAIKKPRKGGEVHMLI</sequence>
<name>A0AAV2E1K5_9ROSI</name>
<accession>A0AAV2E1K5</accession>
<evidence type="ECO:0000256" key="1">
    <source>
        <dbReference type="SAM" id="MobiDB-lite"/>
    </source>
</evidence>
<dbReference type="AlphaFoldDB" id="A0AAV2E1K5"/>
<feature type="region of interest" description="Disordered" evidence="1">
    <location>
        <begin position="196"/>
        <end position="217"/>
    </location>
</feature>
<dbReference type="Proteomes" id="UP001497516">
    <property type="component" value="Chromosome 4"/>
</dbReference>
<proteinExistence type="predicted"/>
<organism evidence="2 3">
    <name type="scientific">Linum trigynum</name>
    <dbReference type="NCBI Taxonomy" id="586398"/>
    <lineage>
        <taxon>Eukaryota</taxon>
        <taxon>Viridiplantae</taxon>
        <taxon>Streptophyta</taxon>
        <taxon>Embryophyta</taxon>
        <taxon>Tracheophyta</taxon>
        <taxon>Spermatophyta</taxon>
        <taxon>Magnoliopsida</taxon>
        <taxon>eudicotyledons</taxon>
        <taxon>Gunneridae</taxon>
        <taxon>Pentapetalae</taxon>
        <taxon>rosids</taxon>
        <taxon>fabids</taxon>
        <taxon>Malpighiales</taxon>
        <taxon>Linaceae</taxon>
        <taxon>Linum</taxon>
    </lineage>
</organism>
<evidence type="ECO:0000313" key="2">
    <source>
        <dbReference type="EMBL" id="CAL1379707.1"/>
    </source>
</evidence>
<reference evidence="2 3" key="1">
    <citation type="submission" date="2024-04" db="EMBL/GenBank/DDBJ databases">
        <authorList>
            <person name="Fracassetti M."/>
        </authorList>
    </citation>
    <scope>NUCLEOTIDE SEQUENCE [LARGE SCALE GENOMIC DNA]</scope>
</reference>
<protein>
    <submittedName>
        <fullName evidence="2">Uncharacterized protein</fullName>
    </submittedName>
</protein>
<gene>
    <name evidence="2" type="ORF">LTRI10_LOCUS21210</name>
</gene>
<dbReference type="EMBL" id="OZ034817">
    <property type="protein sequence ID" value="CAL1379707.1"/>
    <property type="molecule type" value="Genomic_DNA"/>
</dbReference>
<evidence type="ECO:0000313" key="3">
    <source>
        <dbReference type="Proteomes" id="UP001497516"/>
    </source>
</evidence>
<feature type="region of interest" description="Disordered" evidence="1">
    <location>
        <begin position="1"/>
        <end position="23"/>
    </location>
</feature>
<feature type="region of interest" description="Disordered" evidence="1">
    <location>
        <begin position="118"/>
        <end position="139"/>
    </location>
</feature>
<feature type="compositionally biased region" description="Polar residues" evidence="1">
    <location>
        <begin position="9"/>
        <end position="23"/>
    </location>
</feature>
<keyword evidence="3" id="KW-1185">Reference proteome</keyword>